<dbReference type="EMBL" id="MN913973">
    <property type="protein sequence ID" value="QJQ80207.1"/>
    <property type="molecule type" value="Genomic_DNA"/>
</dbReference>
<name>A0A6M4EG36_9BETA</name>
<sequence length="165" mass="18819">MTAYSVGMGAEIQLCSHPIGLSKNQSRNPTKTLDSAKILACSLAQSKQPIRWEADPYNNIVYSIYYMELTLPTTPCRMLPQYQEKYGAVGRGTPYWIYYRKTLYLEIPLSERVGLKGGDTKMGIQDGTHQRDPPFYKPTPPPHIPPVLEKHTGWSYLCGYTWWTP</sequence>
<gene>
    <name evidence="1" type="primary">GAMMAHV.M5</name>
</gene>
<evidence type="ECO:0000313" key="2">
    <source>
        <dbReference type="EMBL" id="QJQ80279.1"/>
    </source>
</evidence>
<dbReference type="EMBL" id="MN913974">
    <property type="protein sequence ID" value="QJQ80279.1"/>
    <property type="molecule type" value="Genomic_DNA"/>
</dbReference>
<evidence type="ECO:0000313" key="1">
    <source>
        <dbReference type="EMBL" id="QJQ80207.1"/>
    </source>
</evidence>
<protein>
    <submittedName>
        <fullName evidence="1">Uncharacterized protein</fullName>
    </submittedName>
</protein>
<accession>A0A6M4EG36</accession>
<proteinExistence type="predicted"/>
<reference evidence="1" key="1">
    <citation type="submission" date="2020-01" db="EMBL/GenBank/DDBJ databases">
        <authorList>
            <person name="Rezuchova I."/>
            <person name="Hyblova M."/>
            <person name="Kudelova M."/>
            <person name="Bohmer M."/>
            <person name="Budis J."/>
            <person name="Szemes T."/>
        </authorList>
    </citation>
    <scope>NUCLEOTIDE SEQUENCE</scope>
    <source>
        <strain evidence="2">4556</strain>
        <strain evidence="1">72</strain>
    </source>
</reference>
<organism evidence="1">
    <name type="scientific">Murine herpesvirus</name>
    <dbReference type="NCBI Taxonomy" id="1431748"/>
    <lineage>
        <taxon>Viruses</taxon>
        <taxon>Duplodnaviria</taxon>
        <taxon>Heunggongvirae</taxon>
        <taxon>Peploviricota</taxon>
        <taxon>Herviviricetes</taxon>
        <taxon>Herpesvirales</taxon>
        <taxon>Orthoherpesviridae</taxon>
        <taxon>Betaherpesvirinae</taxon>
        <taxon>Muromegalovirus</taxon>
    </lineage>
</organism>